<evidence type="ECO:0000313" key="4">
    <source>
        <dbReference type="Proteomes" id="UP000830236"/>
    </source>
</evidence>
<keyword evidence="2" id="KW-1133">Transmembrane helix</keyword>
<feature type="compositionally biased region" description="Polar residues" evidence="1">
    <location>
        <begin position="167"/>
        <end position="179"/>
    </location>
</feature>
<feature type="transmembrane region" description="Helical" evidence="2">
    <location>
        <begin position="36"/>
        <end position="56"/>
    </location>
</feature>
<feature type="region of interest" description="Disordered" evidence="1">
    <location>
        <begin position="111"/>
        <end position="201"/>
    </location>
</feature>
<feature type="compositionally biased region" description="Low complexity" evidence="1">
    <location>
        <begin position="180"/>
        <end position="190"/>
    </location>
</feature>
<organism evidence="3 4">
    <name type="scientific">Actinomyces graevenitzii</name>
    <dbReference type="NCBI Taxonomy" id="55565"/>
    <lineage>
        <taxon>Bacteria</taxon>
        <taxon>Bacillati</taxon>
        <taxon>Actinomycetota</taxon>
        <taxon>Actinomycetes</taxon>
        <taxon>Actinomycetales</taxon>
        <taxon>Actinomycetaceae</taxon>
        <taxon>Actinomyces</taxon>
    </lineage>
</organism>
<feature type="compositionally biased region" description="Polar residues" evidence="1">
    <location>
        <begin position="129"/>
        <end position="157"/>
    </location>
</feature>
<name>A0A9E7AN40_9ACTO</name>
<reference evidence="3" key="1">
    <citation type="submission" date="2022-05" db="EMBL/GenBank/DDBJ databases">
        <title>Using nanopore sequencing to obtain complete genomes from saliva samples.</title>
        <authorList>
            <person name="Baker J.L."/>
        </authorList>
    </citation>
    <scope>NUCLEOTIDE SEQUENCE</scope>
    <source>
        <strain evidence="3">JCVI-JB-Ag32</strain>
    </source>
</reference>
<dbReference type="KEGG" id="agh:M3I41_01455"/>
<dbReference type="Proteomes" id="UP000830236">
    <property type="component" value="Chromosome"/>
</dbReference>
<dbReference type="AlphaFoldDB" id="A0A9E7AN40"/>
<evidence type="ECO:0008006" key="5">
    <source>
        <dbReference type="Google" id="ProtNLM"/>
    </source>
</evidence>
<proteinExistence type="predicted"/>
<keyword evidence="2" id="KW-0472">Membrane</keyword>
<evidence type="ECO:0000256" key="1">
    <source>
        <dbReference type="SAM" id="MobiDB-lite"/>
    </source>
</evidence>
<feature type="compositionally biased region" description="Basic and acidic residues" evidence="1">
    <location>
        <begin position="191"/>
        <end position="201"/>
    </location>
</feature>
<protein>
    <recommendedName>
        <fullName evidence="5">Cardiolipin synthase N-terminal domain-containing protein</fullName>
    </recommendedName>
</protein>
<gene>
    <name evidence="3" type="ORF">M3I41_01455</name>
</gene>
<sequence>MRLFLMVFVIALALYALIDCVRTPEEDMPARMPKHLWITLILMFSTIMLGPLAWIITSRVSAAEKRGGQLSGGLWSAEKGVDLHLSRHASAPAAPDDDPDFLRKLDEQVQAEKRRRQREQLQQNRSQRPQASPNQAGHEQAGQSAKNPAEPTSGTQDSKPKEPGSAAQGSNPKSGDSVQPSAKSGSAAPSSREKEDEHPEN</sequence>
<dbReference type="EMBL" id="CP097095">
    <property type="protein sequence ID" value="UQF79969.1"/>
    <property type="molecule type" value="Genomic_DNA"/>
</dbReference>
<accession>A0A9E7AN40</accession>
<keyword evidence="2" id="KW-0812">Transmembrane</keyword>
<evidence type="ECO:0000313" key="3">
    <source>
        <dbReference type="EMBL" id="UQF79969.1"/>
    </source>
</evidence>
<evidence type="ECO:0000256" key="2">
    <source>
        <dbReference type="SAM" id="Phobius"/>
    </source>
</evidence>